<feature type="transmembrane region" description="Helical" evidence="6">
    <location>
        <begin position="621"/>
        <end position="638"/>
    </location>
</feature>
<dbReference type="PANTHER" id="PTHR43478:SF1">
    <property type="entry name" value="NA+_H+ ANTIPORTER NHAC-LIKE C-TERMINAL DOMAIN-CONTAINING PROTEIN"/>
    <property type="match status" value="1"/>
</dbReference>
<keyword evidence="10" id="KW-1185">Reference proteome</keyword>
<feature type="transmembrane region" description="Helical" evidence="6">
    <location>
        <begin position="551"/>
        <end position="573"/>
    </location>
</feature>
<keyword evidence="7" id="KW-0732">Signal</keyword>
<dbReference type="Pfam" id="PF03553">
    <property type="entry name" value="Na_H_antiporter"/>
    <property type="match status" value="1"/>
</dbReference>
<dbReference type="GO" id="GO:0005886">
    <property type="term" value="C:plasma membrane"/>
    <property type="evidence" value="ECO:0007669"/>
    <property type="project" value="UniProtKB-SubCell"/>
</dbReference>
<accession>T0R4J2</accession>
<dbReference type="AlphaFoldDB" id="T0R4J2"/>
<evidence type="ECO:0000256" key="6">
    <source>
        <dbReference type="SAM" id="Phobius"/>
    </source>
</evidence>
<feature type="transmembrane region" description="Helical" evidence="6">
    <location>
        <begin position="137"/>
        <end position="162"/>
    </location>
</feature>
<feature type="transmembrane region" description="Helical" evidence="6">
    <location>
        <begin position="594"/>
        <end position="615"/>
    </location>
</feature>
<dbReference type="PANTHER" id="PTHR43478">
    <property type="entry name" value="NA+/H+ ANTIPORTER-RELATED"/>
    <property type="match status" value="1"/>
</dbReference>
<reference evidence="9 10" key="1">
    <citation type="submission" date="2012-04" db="EMBL/GenBank/DDBJ databases">
        <title>The Genome Sequence of Saprolegnia declina VS20.</title>
        <authorList>
            <consortium name="The Broad Institute Genome Sequencing Platform"/>
            <person name="Russ C."/>
            <person name="Nusbaum C."/>
            <person name="Tyler B."/>
            <person name="van West P."/>
            <person name="Dieguez-Uribeondo J."/>
            <person name="de Bruijn I."/>
            <person name="Tripathy S."/>
            <person name="Jiang R."/>
            <person name="Young S.K."/>
            <person name="Zeng Q."/>
            <person name="Gargeya S."/>
            <person name="Fitzgerald M."/>
            <person name="Haas B."/>
            <person name="Abouelleil A."/>
            <person name="Alvarado L."/>
            <person name="Arachchi H.M."/>
            <person name="Berlin A."/>
            <person name="Chapman S.B."/>
            <person name="Goldberg J."/>
            <person name="Griggs A."/>
            <person name="Gujja S."/>
            <person name="Hansen M."/>
            <person name="Howarth C."/>
            <person name="Imamovic A."/>
            <person name="Larimer J."/>
            <person name="McCowen C."/>
            <person name="Montmayeur A."/>
            <person name="Murphy C."/>
            <person name="Neiman D."/>
            <person name="Pearson M."/>
            <person name="Priest M."/>
            <person name="Roberts A."/>
            <person name="Saif S."/>
            <person name="Shea T."/>
            <person name="Sisk P."/>
            <person name="Sykes S."/>
            <person name="Wortman J."/>
            <person name="Nusbaum C."/>
            <person name="Birren B."/>
        </authorList>
    </citation>
    <scope>NUCLEOTIDE SEQUENCE [LARGE SCALE GENOMIC DNA]</scope>
    <source>
        <strain evidence="9 10">VS20</strain>
    </source>
</reference>
<feature type="transmembrane region" description="Helical" evidence="6">
    <location>
        <begin position="385"/>
        <end position="404"/>
    </location>
</feature>
<dbReference type="Proteomes" id="UP000030762">
    <property type="component" value="Unassembled WGS sequence"/>
</dbReference>
<evidence type="ECO:0000256" key="1">
    <source>
        <dbReference type="ARBA" id="ARBA00004651"/>
    </source>
</evidence>
<keyword evidence="3 6" id="KW-0812">Transmembrane</keyword>
<evidence type="ECO:0000313" key="9">
    <source>
        <dbReference type="EMBL" id="EQC41285.1"/>
    </source>
</evidence>
<feature type="chain" id="PRO_5004583749" description="Na+/H+ antiporter NhaC-like C-terminal domain-containing protein" evidence="7">
    <location>
        <begin position="19"/>
        <end position="661"/>
    </location>
</feature>
<dbReference type="GeneID" id="19941987"/>
<feature type="transmembrane region" description="Helical" evidence="6">
    <location>
        <begin position="219"/>
        <end position="241"/>
    </location>
</feature>
<feature type="transmembrane region" description="Helical" evidence="6">
    <location>
        <begin position="526"/>
        <end position="545"/>
    </location>
</feature>
<evidence type="ECO:0000256" key="4">
    <source>
        <dbReference type="ARBA" id="ARBA00022989"/>
    </source>
</evidence>
<feature type="transmembrane region" description="Helical" evidence="6">
    <location>
        <begin position="309"/>
        <end position="329"/>
    </location>
</feature>
<evidence type="ECO:0000256" key="2">
    <source>
        <dbReference type="ARBA" id="ARBA00022475"/>
    </source>
</evidence>
<keyword evidence="5 6" id="KW-0472">Membrane</keyword>
<gene>
    <name evidence="9" type="ORF">SDRG_01260</name>
</gene>
<keyword evidence="4 6" id="KW-1133">Transmembrane helix</keyword>
<sequence>MRRGPLALLATIVAHASGDNLTFSAPKLVLDDVPFACTLTLPALPPLGDAWPAALFFIVHVKTHRLGAFVVSTTSKSHTLSNLTVASTGLHTLYLEAIDGNGTSLGAAVTTVPSVPGFLSLLPPLLTVVVAVLCKQVLLALMLGVWLGCVFLNAFNPLVALLRVFDTYFSHALDYRNGHAQVVTFCFLLGGLIGIVQKGGGAHGLASLVTALAATRGHALVAILALTGLVFFDDYAAILIVGTTFSRPAQDVGVSKAKLALLLHGASACWVSLVPISSWVGIQVGYLQGEASLSGDAFSWLLASWPHRYFPLLWLCFLCLTVVTGRDFGPMLLHERAAQRLPPESRHRLSTDSETFSPLAMGLASPSVLPASALAPTMPVASQRWYNAALPFAAVGVGTCLGLYCDGLAHCTSGDKSWRTILASANSFNALIAGALAGCVVAATLVLGQQLLTMRGVMAAWLAGIAETMLSPVLVLLLAWSLGDVLLDLQAAAYLASALGSSLPPPLLPVVVTALSFCLSGATGSAFGAMGILFPLALPLAATLSPGDTDLLTQCVGAIFGGSVFGNVLSPIADDTVLTCMATGLDVHTHVRTTLPYAALVGSMSLFLCALPVGYGVYGPTLALGLSVSACLCLLLVLGRPVVETRRLVTEATPLLPPESS</sequence>
<feature type="transmembrane region" description="Helical" evidence="6">
    <location>
        <begin position="424"/>
        <end position="447"/>
    </location>
</feature>
<keyword evidence="2" id="KW-1003">Cell membrane</keyword>
<feature type="signal peptide" evidence="7">
    <location>
        <begin position="1"/>
        <end position="18"/>
    </location>
</feature>
<evidence type="ECO:0000256" key="5">
    <source>
        <dbReference type="ARBA" id="ARBA00023136"/>
    </source>
</evidence>
<dbReference type="OMA" id="YTHRHYG"/>
<evidence type="ECO:0000313" key="10">
    <source>
        <dbReference type="Proteomes" id="UP000030762"/>
    </source>
</evidence>
<comment type="subcellular location">
    <subcellularLocation>
        <location evidence="1">Cell membrane</location>
        <topology evidence="1">Multi-pass membrane protein</topology>
    </subcellularLocation>
</comment>
<dbReference type="VEuPathDB" id="FungiDB:SDRG_01260"/>
<dbReference type="eggNOG" id="ENOG502QWQB">
    <property type="taxonomic scope" value="Eukaryota"/>
</dbReference>
<name>T0R4J2_SAPDV</name>
<dbReference type="EMBL" id="JH767134">
    <property type="protein sequence ID" value="EQC41285.1"/>
    <property type="molecule type" value="Genomic_DNA"/>
</dbReference>
<proteinExistence type="predicted"/>
<organism evidence="9 10">
    <name type="scientific">Saprolegnia diclina (strain VS20)</name>
    <dbReference type="NCBI Taxonomy" id="1156394"/>
    <lineage>
        <taxon>Eukaryota</taxon>
        <taxon>Sar</taxon>
        <taxon>Stramenopiles</taxon>
        <taxon>Oomycota</taxon>
        <taxon>Saprolegniomycetes</taxon>
        <taxon>Saprolegniales</taxon>
        <taxon>Saprolegniaceae</taxon>
        <taxon>Saprolegnia</taxon>
    </lineage>
</organism>
<feature type="transmembrane region" description="Helical" evidence="6">
    <location>
        <begin position="182"/>
        <end position="199"/>
    </location>
</feature>
<dbReference type="InterPro" id="IPR018461">
    <property type="entry name" value="Na/H_Antiport_NhaC-like_C"/>
</dbReference>
<dbReference type="InParanoid" id="T0R4J2"/>
<feature type="transmembrane region" description="Helical" evidence="6">
    <location>
        <begin position="492"/>
        <end position="519"/>
    </location>
</feature>
<dbReference type="STRING" id="1156394.T0R4J2"/>
<evidence type="ECO:0000259" key="8">
    <source>
        <dbReference type="Pfam" id="PF03553"/>
    </source>
</evidence>
<evidence type="ECO:0000256" key="3">
    <source>
        <dbReference type="ARBA" id="ARBA00022692"/>
    </source>
</evidence>
<evidence type="ECO:0000256" key="7">
    <source>
        <dbReference type="SAM" id="SignalP"/>
    </source>
</evidence>
<protein>
    <recommendedName>
        <fullName evidence="8">Na+/H+ antiporter NhaC-like C-terminal domain-containing protein</fullName>
    </recommendedName>
</protein>
<dbReference type="OrthoDB" id="5593520at2759"/>
<feature type="domain" description="Na+/H+ antiporter NhaC-like C-terminal" evidence="8">
    <location>
        <begin position="273"/>
        <end position="605"/>
    </location>
</feature>
<feature type="transmembrane region" description="Helical" evidence="6">
    <location>
        <begin position="459"/>
        <end position="480"/>
    </location>
</feature>
<feature type="transmembrane region" description="Helical" evidence="6">
    <location>
        <begin position="261"/>
        <end position="282"/>
    </location>
</feature>
<dbReference type="RefSeq" id="XP_008604999.1">
    <property type="nucleotide sequence ID" value="XM_008606777.1"/>
</dbReference>